<feature type="chain" id="PRO_5045597676" description="Outer membrane protein beta-barrel domain-containing protein" evidence="1">
    <location>
        <begin position="19"/>
        <end position="173"/>
    </location>
</feature>
<dbReference type="Proteomes" id="UP001194714">
    <property type="component" value="Unassembled WGS sequence"/>
</dbReference>
<reference evidence="2 3" key="1">
    <citation type="submission" date="2020-01" db="EMBL/GenBank/DDBJ databases">
        <title>Draft genome sequence of Cand. Neptunochlamydia vexilliferae K9.</title>
        <authorList>
            <person name="Schulz F."/>
            <person name="Koestlbacher S."/>
            <person name="Wascher F."/>
            <person name="Pizzetti I."/>
            <person name="Horn M."/>
        </authorList>
    </citation>
    <scope>NUCLEOTIDE SEQUENCE [LARGE SCALE GENOMIC DNA]</scope>
    <source>
        <strain evidence="2 3">K9</strain>
    </source>
</reference>
<evidence type="ECO:0008006" key="4">
    <source>
        <dbReference type="Google" id="ProtNLM"/>
    </source>
</evidence>
<keyword evidence="1" id="KW-0732">Signal</keyword>
<protein>
    <recommendedName>
        <fullName evidence="4">Outer membrane protein beta-barrel domain-containing protein</fullName>
    </recommendedName>
</protein>
<accession>A0ABS0AX01</accession>
<sequence length="173" mass="19922">MKKFIVLFIICFGLSLTAEEKQEAYTAMSQPDVTEIKNSYFYFGGLSTYHFFIPEIGYQYQKNHLGLGLNIRFQALTSDFIFGNDFMIILGGNISYFVNPNLTSQFFFGLEALSAFSNEDDDSFLSSLFIGQDYSISKNKKFFGKIHYIPFEIEYSGHFEWLNTFAFELGLGF</sequence>
<evidence type="ECO:0000313" key="3">
    <source>
        <dbReference type="Proteomes" id="UP001194714"/>
    </source>
</evidence>
<dbReference type="RefSeq" id="WP_194846940.1">
    <property type="nucleotide sequence ID" value="NZ_JAAEJV010000002.1"/>
</dbReference>
<evidence type="ECO:0000313" key="2">
    <source>
        <dbReference type="EMBL" id="MBF5058658.1"/>
    </source>
</evidence>
<keyword evidence="3" id="KW-1185">Reference proteome</keyword>
<feature type="signal peptide" evidence="1">
    <location>
        <begin position="1"/>
        <end position="18"/>
    </location>
</feature>
<comment type="caution">
    <text evidence="2">The sequence shown here is derived from an EMBL/GenBank/DDBJ whole genome shotgun (WGS) entry which is preliminary data.</text>
</comment>
<proteinExistence type="predicted"/>
<gene>
    <name evidence="2" type="ORF">NEPTK9_000155</name>
</gene>
<name>A0ABS0AX01_9BACT</name>
<dbReference type="EMBL" id="JAAEJV010000002">
    <property type="protein sequence ID" value="MBF5058658.1"/>
    <property type="molecule type" value="Genomic_DNA"/>
</dbReference>
<organism evidence="2 3">
    <name type="scientific">Candidatus Neptunichlamydia vexilliferae</name>
    <dbReference type="NCBI Taxonomy" id="1651774"/>
    <lineage>
        <taxon>Bacteria</taxon>
        <taxon>Pseudomonadati</taxon>
        <taxon>Chlamydiota</taxon>
        <taxon>Chlamydiia</taxon>
        <taxon>Parachlamydiales</taxon>
        <taxon>Simkaniaceae</taxon>
        <taxon>Candidatus Neptunichlamydia</taxon>
    </lineage>
</organism>
<evidence type="ECO:0000256" key="1">
    <source>
        <dbReference type="SAM" id="SignalP"/>
    </source>
</evidence>